<accession>A0A848HPZ8</accession>
<dbReference type="Gene3D" id="3.20.190.20">
    <property type="match status" value="1"/>
</dbReference>
<keyword evidence="3" id="KW-0720">Serine protease</keyword>
<keyword evidence="1 6" id="KW-0645">Protease</keyword>
<dbReference type="SUPFAM" id="SSF50156">
    <property type="entry name" value="PDZ domain-like"/>
    <property type="match status" value="1"/>
</dbReference>
<dbReference type="PANTHER" id="PTHR45980:SF9">
    <property type="entry name" value="PROTEASE DO-LIKE 10, MITOCHONDRIAL-RELATED"/>
    <property type="match status" value="1"/>
</dbReference>
<dbReference type="PRINTS" id="PR00834">
    <property type="entry name" value="PROTEASES2C"/>
</dbReference>
<dbReference type="GO" id="GO:0006508">
    <property type="term" value="P:proteolysis"/>
    <property type="evidence" value="ECO:0007669"/>
    <property type="project" value="UniProtKB-KW"/>
</dbReference>
<organism evidence="6 7">
    <name type="scientific">Massilia polaris</name>
    <dbReference type="NCBI Taxonomy" id="2728846"/>
    <lineage>
        <taxon>Bacteria</taxon>
        <taxon>Pseudomonadati</taxon>
        <taxon>Pseudomonadota</taxon>
        <taxon>Betaproteobacteria</taxon>
        <taxon>Burkholderiales</taxon>
        <taxon>Oxalobacteraceae</taxon>
        <taxon>Telluria group</taxon>
        <taxon>Massilia</taxon>
    </lineage>
</organism>
<dbReference type="PANTHER" id="PTHR45980">
    <property type="match status" value="1"/>
</dbReference>
<dbReference type="InterPro" id="IPR046449">
    <property type="entry name" value="DEGP_PDZ_sf"/>
</dbReference>
<evidence type="ECO:0000256" key="3">
    <source>
        <dbReference type="ARBA" id="ARBA00022825"/>
    </source>
</evidence>
<dbReference type="InterPro" id="IPR001940">
    <property type="entry name" value="Peptidase_S1C"/>
</dbReference>
<dbReference type="Proteomes" id="UP000583752">
    <property type="component" value="Unassembled WGS sequence"/>
</dbReference>
<dbReference type="EMBL" id="JABBGG010000017">
    <property type="protein sequence ID" value="NML63422.1"/>
    <property type="molecule type" value="Genomic_DNA"/>
</dbReference>
<name>A0A848HPZ8_9BURK</name>
<dbReference type="InterPro" id="IPR009003">
    <property type="entry name" value="Peptidase_S1_PA"/>
</dbReference>
<dbReference type="Pfam" id="PF13365">
    <property type="entry name" value="Trypsin_2"/>
    <property type="match status" value="1"/>
</dbReference>
<comment type="caution">
    <text evidence="6">The sequence shown here is derived from an EMBL/GenBank/DDBJ whole genome shotgun (WGS) entry which is preliminary data.</text>
</comment>
<dbReference type="AlphaFoldDB" id="A0A848HPZ8"/>
<dbReference type="InterPro" id="IPR036034">
    <property type="entry name" value="PDZ_sf"/>
</dbReference>
<reference evidence="6 7" key="1">
    <citation type="submission" date="2020-04" db="EMBL/GenBank/DDBJ databases">
        <title>Massilia sp. RP-1-19 isolated from soil.</title>
        <authorList>
            <person name="Dahal R.H."/>
        </authorList>
    </citation>
    <scope>NUCLEOTIDE SEQUENCE [LARGE SCALE GENOMIC DNA]</scope>
    <source>
        <strain evidence="6 7">RP-1-19</strain>
    </source>
</reference>
<evidence type="ECO:0000259" key="5">
    <source>
        <dbReference type="Pfam" id="PF17815"/>
    </source>
</evidence>
<keyword evidence="2" id="KW-0378">Hydrolase</keyword>
<evidence type="ECO:0000256" key="4">
    <source>
        <dbReference type="SAM" id="SignalP"/>
    </source>
</evidence>
<feature type="signal peptide" evidence="4">
    <location>
        <begin position="1"/>
        <end position="17"/>
    </location>
</feature>
<sequence>MAAASFAACAQAPAAPAADAVPAVIPANLENSVVKVFTTLRRPDLFKPWSKAAPQDVTGSGVVIEGKRILTNAHVVGYASRVEIQASQSGDKIGATVVAMARGIDLAVLKLDDESFFDTHAPVARTNMLPGVRDAVFAYGYPTGGNSLSITKGIVSRIEFVNYNFGTAGLRIQIDAAINPGNSGGPAIGDDKMIGLAYATASNAQNMGYIIPNEEIEIFLRDVADGRYDGKPVMLDYMQTLENPVLRQFLKVDKSIEGAVVHRPHQADGPLKEWDIITRIGDAPIDNQGMVKLGPNLRVRFQYRVQQLAKGGKVPLTVVRAGKPMQVQLPVGGERKMLIPDLDGAYPSYFIYGPMVFARATAEFVGALGSNLQGFNALSFIGNPLITRRGDEPDAQREELVVVSAPFFPHKLSAGYSNRFTSVIYSVNKVPVRSLAHLVAVLRDLKDDLVVFHFDQRAGETIVFPRKEMLEATETVLSDNGIRLQGSTDMMDVWNGKTSVKR</sequence>
<feature type="chain" id="PRO_5032298784" evidence="4">
    <location>
        <begin position="18"/>
        <end position="502"/>
    </location>
</feature>
<dbReference type="Gene3D" id="2.40.10.10">
    <property type="entry name" value="Trypsin-like serine proteases"/>
    <property type="match status" value="2"/>
</dbReference>
<feature type="domain" description="Protease Do-like PDZ" evidence="5">
    <location>
        <begin position="345"/>
        <end position="489"/>
    </location>
</feature>
<dbReference type="Pfam" id="PF17815">
    <property type="entry name" value="PDZ_3"/>
    <property type="match status" value="1"/>
</dbReference>
<dbReference type="Gene3D" id="2.30.42.10">
    <property type="match status" value="1"/>
</dbReference>
<keyword evidence="7" id="KW-1185">Reference proteome</keyword>
<keyword evidence="4" id="KW-0732">Signal</keyword>
<evidence type="ECO:0000313" key="6">
    <source>
        <dbReference type="EMBL" id="NML63422.1"/>
    </source>
</evidence>
<proteinExistence type="predicted"/>
<dbReference type="InterPro" id="IPR041517">
    <property type="entry name" value="DEGP_PDZ"/>
</dbReference>
<dbReference type="InterPro" id="IPR043504">
    <property type="entry name" value="Peptidase_S1_PA_chymotrypsin"/>
</dbReference>
<evidence type="ECO:0000256" key="1">
    <source>
        <dbReference type="ARBA" id="ARBA00022670"/>
    </source>
</evidence>
<dbReference type="GO" id="GO:0004252">
    <property type="term" value="F:serine-type endopeptidase activity"/>
    <property type="evidence" value="ECO:0007669"/>
    <property type="project" value="InterPro"/>
</dbReference>
<gene>
    <name evidence="6" type="ORF">HHL21_20480</name>
</gene>
<dbReference type="SUPFAM" id="SSF50494">
    <property type="entry name" value="Trypsin-like serine proteases"/>
    <property type="match status" value="1"/>
</dbReference>
<protein>
    <submittedName>
        <fullName evidence="6">Serine protease</fullName>
    </submittedName>
</protein>
<evidence type="ECO:0000256" key="2">
    <source>
        <dbReference type="ARBA" id="ARBA00022801"/>
    </source>
</evidence>
<evidence type="ECO:0000313" key="7">
    <source>
        <dbReference type="Proteomes" id="UP000583752"/>
    </source>
</evidence>